<protein>
    <submittedName>
        <fullName evidence="7">Histidine kinase</fullName>
    </submittedName>
</protein>
<dbReference type="InterPro" id="IPR003660">
    <property type="entry name" value="HAMP_dom"/>
</dbReference>
<organism evidence="7 8">
    <name type="scientific">Waltera acetigignens</name>
    <dbReference type="NCBI Taxonomy" id="2981769"/>
    <lineage>
        <taxon>Bacteria</taxon>
        <taxon>Bacillati</taxon>
        <taxon>Bacillota</taxon>
        <taxon>Clostridia</taxon>
        <taxon>Lachnospirales</taxon>
        <taxon>Lachnospiraceae</taxon>
        <taxon>Waltera</taxon>
    </lineage>
</organism>
<keyword evidence="2" id="KW-0597">Phosphoprotein</keyword>
<dbReference type="Proteomes" id="UP001197795">
    <property type="component" value="Unassembled WGS sequence"/>
</dbReference>
<dbReference type="PANTHER" id="PTHR34220:SF9">
    <property type="entry name" value="SIGNAL TRANSDUCTION HISTIDINE KINASE INTERNAL REGION DOMAIN-CONTAINING PROTEIN"/>
    <property type="match status" value="1"/>
</dbReference>
<dbReference type="SUPFAM" id="SSF158472">
    <property type="entry name" value="HAMP domain-like"/>
    <property type="match status" value="1"/>
</dbReference>
<evidence type="ECO:0000256" key="2">
    <source>
        <dbReference type="ARBA" id="ARBA00022553"/>
    </source>
</evidence>
<keyword evidence="5" id="KW-0472">Membrane</keyword>
<name>A0AAE2ZXW5_9FIRM</name>
<keyword evidence="5" id="KW-0812">Transmembrane</keyword>
<dbReference type="InterPro" id="IPR003594">
    <property type="entry name" value="HATPase_dom"/>
</dbReference>
<sequence>MTKKFRQLSLQAKMSSIFILVNLVVFAVTVILILGINSMSSEIDMVYQGNLRLNELSDALTAVQDSMTEYLDSKTSDSLEEFYRSEQIYAQMVQGLSDDVTEATFRRMERSIRHMSEEYLDLVGQTIEAKRGRNVEKYRVRYENATQMYEYINTYIYSLNNEQFRSNSENYSRLSVAFRSFELFSVITLTIVAVISVAIVVKLTGEIISPLKRLTVMANEVAGENFDTELLPVQSEDEIGVVTGAFNQMVISIRQYLERLRQSMEIQRSLMEKELLMESHLKDAQLKYLQAQINPHFLFNTLNAGAQLAMMEGADRTYDYIQNVADFFRYNVKKGNDIVTLREELELIDHYIYILNVRFSGDIHYEKEISEDLLDCAVPSMILQPIVENCVNHGIREMSGEGRIWLKVYHGEEDTLVISIRDNGIGMDAEIIEKLRNGTYHEERQSSGSNGIAMGNVIARLKLFTQNEDVMTIRSDGRNQGTEVILYLPVKEREKADV</sequence>
<evidence type="ECO:0000313" key="7">
    <source>
        <dbReference type="EMBL" id="MCC2119516.1"/>
    </source>
</evidence>
<dbReference type="GO" id="GO:0000155">
    <property type="term" value="F:phosphorelay sensor kinase activity"/>
    <property type="evidence" value="ECO:0007669"/>
    <property type="project" value="InterPro"/>
</dbReference>
<dbReference type="InterPro" id="IPR036890">
    <property type="entry name" value="HATPase_C_sf"/>
</dbReference>
<dbReference type="InterPro" id="IPR050640">
    <property type="entry name" value="Bact_2-comp_sensor_kinase"/>
</dbReference>
<dbReference type="SMART" id="SM00387">
    <property type="entry name" value="HATPase_c"/>
    <property type="match status" value="1"/>
</dbReference>
<dbReference type="Pfam" id="PF02518">
    <property type="entry name" value="HATPase_c"/>
    <property type="match status" value="1"/>
</dbReference>
<dbReference type="Gene3D" id="3.30.565.10">
    <property type="entry name" value="Histidine kinase-like ATPase, C-terminal domain"/>
    <property type="match status" value="1"/>
</dbReference>
<keyword evidence="3" id="KW-0808">Transferase</keyword>
<dbReference type="Gene3D" id="6.10.340.10">
    <property type="match status" value="1"/>
</dbReference>
<feature type="transmembrane region" description="Helical" evidence="5">
    <location>
        <begin position="183"/>
        <end position="203"/>
    </location>
</feature>
<dbReference type="GO" id="GO:0016020">
    <property type="term" value="C:membrane"/>
    <property type="evidence" value="ECO:0007669"/>
    <property type="project" value="UniProtKB-SubCell"/>
</dbReference>
<proteinExistence type="predicted"/>
<dbReference type="Pfam" id="PF00672">
    <property type="entry name" value="HAMP"/>
    <property type="match status" value="1"/>
</dbReference>
<dbReference type="EMBL" id="JAJEPV010000015">
    <property type="protein sequence ID" value="MCC2119516.1"/>
    <property type="molecule type" value="Genomic_DNA"/>
</dbReference>
<evidence type="ECO:0000256" key="1">
    <source>
        <dbReference type="ARBA" id="ARBA00004370"/>
    </source>
</evidence>
<reference evidence="7 8" key="1">
    <citation type="submission" date="2021-10" db="EMBL/GenBank/DDBJ databases">
        <title>Anaerobic single-cell dispensing facilitates the cultivation of human gut bacteria.</title>
        <authorList>
            <person name="Afrizal A."/>
        </authorList>
    </citation>
    <scope>NUCLEOTIDE SEQUENCE [LARGE SCALE GENOMIC DNA]</scope>
    <source>
        <strain evidence="7 8">CLA-AA-H273</strain>
    </source>
</reference>
<gene>
    <name evidence="7" type="ORF">LKD75_07870</name>
</gene>
<comment type="subcellular location">
    <subcellularLocation>
        <location evidence="1">Membrane</location>
    </subcellularLocation>
</comment>
<feature type="transmembrane region" description="Helical" evidence="5">
    <location>
        <begin position="12"/>
        <end position="36"/>
    </location>
</feature>
<accession>A0AAE2ZXW5</accession>
<dbReference type="SUPFAM" id="SSF55874">
    <property type="entry name" value="ATPase domain of HSP90 chaperone/DNA topoisomerase II/histidine kinase"/>
    <property type="match status" value="1"/>
</dbReference>
<dbReference type="RefSeq" id="WP_227733153.1">
    <property type="nucleotide sequence ID" value="NZ_JAJEPV010000015.1"/>
</dbReference>
<evidence type="ECO:0000256" key="4">
    <source>
        <dbReference type="ARBA" id="ARBA00022777"/>
    </source>
</evidence>
<dbReference type="Pfam" id="PF06580">
    <property type="entry name" value="His_kinase"/>
    <property type="match status" value="1"/>
</dbReference>
<evidence type="ECO:0000256" key="3">
    <source>
        <dbReference type="ARBA" id="ARBA00022679"/>
    </source>
</evidence>
<dbReference type="PANTHER" id="PTHR34220">
    <property type="entry name" value="SENSOR HISTIDINE KINASE YPDA"/>
    <property type="match status" value="1"/>
</dbReference>
<keyword evidence="8" id="KW-1185">Reference proteome</keyword>
<dbReference type="CDD" id="cd06225">
    <property type="entry name" value="HAMP"/>
    <property type="match status" value="1"/>
</dbReference>
<feature type="domain" description="HAMP" evidence="6">
    <location>
        <begin position="205"/>
        <end position="258"/>
    </location>
</feature>
<dbReference type="SMART" id="SM00304">
    <property type="entry name" value="HAMP"/>
    <property type="match status" value="1"/>
</dbReference>
<evidence type="ECO:0000259" key="6">
    <source>
        <dbReference type="PROSITE" id="PS50885"/>
    </source>
</evidence>
<dbReference type="PROSITE" id="PS50885">
    <property type="entry name" value="HAMP"/>
    <property type="match status" value="1"/>
</dbReference>
<keyword evidence="4 7" id="KW-0418">Kinase</keyword>
<evidence type="ECO:0000313" key="8">
    <source>
        <dbReference type="Proteomes" id="UP001197795"/>
    </source>
</evidence>
<comment type="caution">
    <text evidence="7">The sequence shown here is derived from an EMBL/GenBank/DDBJ whole genome shotgun (WGS) entry which is preliminary data.</text>
</comment>
<dbReference type="InterPro" id="IPR010559">
    <property type="entry name" value="Sig_transdc_His_kin_internal"/>
</dbReference>
<evidence type="ECO:0000256" key="5">
    <source>
        <dbReference type="SAM" id="Phobius"/>
    </source>
</evidence>
<dbReference type="AlphaFoldDB" id="A0AAE2ZXW5"/>
<keyword evidence="5" id="KW-1133">Transmembrane helix</keyword>